<gene>
    <name evidence="3" type="ORF">E4021_17065</name>
</gene>
<dbReference type="InterPro" id="IPR024078">
    <property type="entry name" value="LmbE-like_dom_sf"/>
</dbReference>
<dbReference type="Gene3D" id="3.40.50.10320">
    <property type="entry name" value="LmbE-like"/>
    <property type="match status" value="1"/>
</dbReference>
<comment type="caution">
    <text evidence="3">The sequence shown here is derived from an EMBL/GenBank/DDBJ whole genome shotgun (WGS) entry which is preliminary data.</text>
</comment>
<dbReference type="InterPro" id="IPR003737">
    <property type="entry name" value="GlcNAc_PI_deacetylase-related"/>
</dbReference>
<protein>
    <submittedName>
        <fullName evidence="3">PIG-L family deacetylase</fullName>
    </submittedName>
</protein>
<proteinExistence type="predicted"/>
<dbReference type="Proteomes" id="UP000308528">
    <property type="component" value="Unassembled WGS sequence"/>
</dbReference>
<dbReference type="OrthoDB" id="9759749at2"/>
<dbReference type="GO" id="GO:0016811">
    <property type="term" value="F:hydrolase activity, acting on carbon-nitrogen (but not peptide) bonds, in linear amides"/>
    <property type="evidence" value="ECO:0007669"/>
    <property type="project" value="TreeGrafter"/>
</dbReference>
<evidence type="ECO:0000313" key="4">
    <source>
        <dbReference type="Proteomes" id="UP000308528"/>
    </source>
</evidence>
<dbReference type="PANTHER" id="PTHR12993">
    <property type="entry name" value="N-ACETYLGLUCOSAMINYL-PHOSPHATIDYLINOSITOL DE-N-ACETYLASE-RELATED"/>
    <property type="match status" value="1"/>
</dbReference>
<dbReference type="InterPro" id="IPR029062">
    <property type="entry name" value="Class_I_gatase-like"/>
</dbReference>
<evidence type="ECO:0000313" key="3">
    <source>
        <dbReference type="EMBL" id="THH34905.1"/>
    </source>
</evidence>
<feature type="region of interest" description="Disordered" evidence="1">
    <location>
        <begin position="243"/>
        <end position="265"/>
    </location>
</feature>
<dbReference type="RefSeq" id="WP_136460598.1">
    <property type="nucleotide sequence ID" value="NZ_SRSF01000014.1"/>
</dbReference>
<name>A0A4S4N8M1_9BACT</name>
<dbReference type="SUPFAM" id="SSF102588">
    <property type="entry name" value="LmbE-like"/>
    <property type="match status" value="1"/>
</dbReference>
<sequence>MRILPTLAALLALSSLFAQSPPRPSSGELHAAIQKLGVVGSALYVAAHPDDENTRMIAYLANVDKVETAYLSLTRGDGGQNLIAPDISELLGLTRTQELLAARRIDGGKQFFTRANDFGYSKHPDETFTIWDKQQVLADAVWVIRQWRPDVVILRFDPRAPGSTHGHHTASALIGREAFDLAGDPTAFPEQLEFVEPWQPRRLYWNAYSWGDSKLPDYVDSTDVITVDIGTYLPKRGESVSEIAARSRSQHKSQGFGSAGSRDNQQEKLELLKGEATGTEHDPFAGIDTGWSRVRGGRAVAEQIESIEADFDFDHPAASVPALLALRSTIAQLEDGYWKTTKLAELDEIIVGSLGLYLSPTTEKAYAAVGDSVTVAVEATNRSDIPVTLRGLRLADRDTTPAAKLAKAEPFITDLTYIVPAGVSSSPYWLQEDWKLGMYTVTDQRQRGKAESDDALEVTFDLAIGNEVISIKRPVRHHFTDPVDGEQFQPFELLPPVFVEVGESSYLFTSAEPAPVTVKVTAAAAELKGELQLQVPQGWSVEPATQSVQLDRRGQERFYTFQLTPPAGQSQGRISPRLQLVDQPGEAYSRRLVTIDHPHIPTQRATLDGGAAVARVELATAGRTVGYLPGAGDAIPEALNAIGLDVSIIDDAEASVGDLSRYDAIVVGVRAYNTLDRMPVYQPRLLNYVKQGGTLIVQYNTNRRLKIDEKDLGPYPLQLSRDRVTVENAPVRILAPDHPALNFPNKITAADFDGWVQERGLYFPDEWAPEYTPLLSSHDPDEPEREGGLLVAQYGSGHFVYTGYSFFRELPAGVPGAYRLFANLVALGQTK</sequence>
<organism evidence="3 4">
    <name type="scientific">Neolewinella litorea</name>
    <dbReference type="NCBI Taxonomy" id="2562452"/>
    <lineage>
        <taxon>Bacteria</taxon>
        <taxon>Pseudomonadati</taxon>
        <taxon>Bacteroidota</taxon>
        <taxon>Saprospiria</taxon>
        <taxon>Saprospirales</taxon>
        <taxon>Lewinellaceae</taxon>
        <taxon>Neolewinella</taxon>
    </lineage>
</organism>
<feature type="chain" id="PRO_5020402387" evidence="2">
    <location>
        <begin position="21"/>
        <end position="831"/>
    </location>
</feature>
<dbReference type="EMBL" id="SRSF01000014">
    <property type="protein sequence ID" value="THH34905.1"/>
    <property type="molecule type" value="Genomic_DNA"/>
</dbReference>
<dbReference type="Pfam" id="PF02585">
    <property type="entry name" value="PIG-L"/>
    <property type="match status" value="1"/>
</dbReference>
<evidence type="ECO:0000256" key="1">
    <source>
        <dbReference type="SAM" id="MobiDB-lite"/>
    </source>
</evidence>
<keyword evidence="2" id="KW-0732">Signal</keyword>
<keyword evidence="4" id="KW-1185">Reference proteome</keyword>
<dbReference type="SUPFAM" id="SSF52317">
    <property type="entry name" value="Class I glutamine amidotransferase-like"/>
    <property type="match status" value="1"/>
</dbReference>
<feature type="signal peptide" evidence="2">
    <location>
        <begin position="1"/>
        <end position="20"/>
    </location>
</feature>
<dbReference type="AlphaFoldDB" id="A0A4S4N8M1"/>
<dbReference type="PANTHER" id="PTHR12993:SF11">
    <property type="entry name" value="N-ACETYLGLUCOSAMINYL-PHOSPHATIDYLINOSITOL DE-N-ACETYLASE"/>
    <property type="match status" value="1"/>
</dbReference>
<dbReference type="Gene3D" id="3.40.50.880">
    <property type="match status" value="1"/>
</dbReference>
<accession>A0A4S4N8M1</accession>
<reference evidence="3 4" key="1">
    <citation type="submission" date="2019-04" db="EMBL/GenBank/DDBJ databases">
        <title>Lewinella litorea sp. nov., isolated from a marine sand.</title>
        <authorList>
            <person name="Yoon J.-H."/>
        </authorList>
    </citation>
    <scope>NUCLEOTIDE SEQUENCE [LARGE SCALE GENOMIC DNA]</scope>
    <source>
        <strain evidence="3 4">HSMS-39</strain>
    </source>
</reference>
<evidence type="ECO:0000256" key="2">
    <source>
        <dbReference type="SAM" id="SignalP"/>
    </source>
</evidence>